<keyword evidence="5 9" id="KW-1133">Transmembrane helix</keyword>
<dbReference type="GeneID" id="25265606"/>
<evidence type="ECO:0000256" key="3">
    <source>
        <dbReference type="ARBA" id="ARBA00022448"/>
    </source>
</evidence>
<accession>A0A066W9H9</accession>
<feature type="coiled-coil region" evidence="7">
    <location>
        <begin position="426"/>
        <end position="453"/>
    </location>
</feature>
<evidence type="ECO:0000256" key="5">
    <source>
        <dbReference type="ARBA" id="ARBA00022989"/>
    </source>
</evidence>
<feature type="compositionally biased region" description="Basic residues" evidence="8">
    <location>
        <begin position="555"/>
        <end position="568"/>
    </location>
</feature>
<proteinExistence type="inferred from homology"/>
<dbReference type="InParanoid" id="A0A066W9H9"/>
<evidence type="ECO:0000256" key="8">
    <source>
        <dbReference type="SAM" id="MobiDB-lite"/>
    </source>
</evidence>
<name>A0A066W9H9_TILAU</name>
<keyword evidence="4 9" id="KW-0812">Transmembrane</keyword>
<dbReference type="RefSeq" id="XP_013244481.1">
    <property type="nucleotide sequence ID" value="XM_013389027.1"/>
</dbReference>
<feature type="compositionally biased region" description="Basic and acidic residues" evidence="8">
    <location>
        <begin position="605"/>
        <end position="615"/>
    </location>
</feature>
<evidence type="ECO:0000256" key="6">
    <source>
        <dbReference type="ARBA" id="ARBA00023136"/>
    </source>
</evidence>
<evidence type="ECO:0000256" key="2">
    <source>
        <dbReference type="ARBA" id="ARBA00008974"/>
    </source>
</evidence>
<keyword evidence="7" id="KW-0175">Coiled coil</keyword>
<dbReference type="Gene3D" id="1.10.4160.10">
    <property type="entry name" value="Hydantoin permease"/>
    <property type="match status" value="1"/>
</dbReference>
<evidence type="ECO:0000256" key="7">
    <source>
        <dbReference type="SAM" id="Coils"/>
    </source>
</evidence>
<dbReference type="PANTHER" id="PTHR31806">
    <property type="entry name" value="PURINE-CYTOSINE PERMEASE FCY2-RELATED"/>
    <property type="match status" value="1"/>
</dbReference>
<evidence type="ECO:0000256" key="9">
    <source>
        <dbReference type="SAM" id="Phobius"/>
    </source>
</evidence>
<organism evidence="10 11">
    <name type="scientific">Tilletiaria anomala (strain ATCC 24038 / CBS 436.72 / UBC 951)</name>
    <dbReference type="NCBI Taxonomy" id="1037660"/>
    <lineage>
        <taxon>Eukaryota</taxon>
        <taxon>Fungi</taxon>
        <taxon>Dikarya</taxon>
        <taxon>Basidiomycota</taxon>
        <taxon>Ustilaginomycotina</taxon>
        <taxon>Exobasidiomycetes</taxon>
        <taxon>Georgefischeriales</taxon>
        <taxon>Tilletiariaceae</taxon>
        <taxon>Tilletiaria</taxon>
    </lineage>
</organism>
<feature type="transmembrane region" description="Helical" evidence="9">
    <location>
        <begin position="94"/>
        <end position="114"/>
    </location>
</feature>
<dbReference type="OrthoDB" id="2116389at2759"/>
<dbReference type="HOGENOM" id="CLU_403950_0_0_1"/>
<feature type="transmembrane region" description="Helical" evidence="9">
    <location>
        <begin position="198"/>
        <end position="225"/>
    </location>
</feature>
<sequence length="681" mass="74262">MLGISLFELALRESVLAIIVFNFLFTLCVAYFFTFGARIGLRQMMLSRFSFGYYVLWIPAVLNVIATIGIVIVAIFTFTPAFAGYKCVHLYERWLTIIPAVIFVILLGQIAKALEAAGRYTHPSNYCANLSHKRSGLAIFLATDAGVNFLLILIESLDAALMARVKTCPGFAAIHDAHALGGVINIVLSQGPSSMKGFGGLLTISLGLGFIANNIFSFSLTVQLFGKYFQAIPRFLFEEHLIVCKGRWSNYDFDVINDPSKLPLGIEEFLALACGIPDAFFGMAQTWYIGVIGCKGHENDKSEEQTTTSLCSLLPWYSSLEEFEPGLLSSPSAANTSNANVPVQPAVPLAMVPASVVAPPGETSRPPVVDDDETESANSDDVSDAERIAAVEDGDAGGDSSGSDDGDYAKVWAKFKQRFDHAVAGKEECSKLLEKAEKKKQKLQEEIDFILDAIAERRSARYHILAKHSGVTPAEVAKQEQEAARRARARQGSPHRSGSPYGARMTSPSVSAGVTNGNNRSGRPLEKSRERTASSPSPGSPSYSHHYAHQQQHSYQHHPPHPHHRHHPHDPNHRDAPYSQGGPRVSNGSRPRRSRSPDDLTAPLRPDKAYLRHDVGFPSLSRVEHGGPGSGKYAAATRRHSPPPYGYGHEPVAGQKRGREGSADSGRETAVPSKRLHVDEY</sequence>
<comment type="caution">
    <text evidence="10">The sequence shown here is derived from an EMBL/GenBank/DDBJ whole genome shotgun (WGS) entry which is preliminary data.</text>
</comment>
<comment type="similarity">
    <text evidence="2">Belongs to the purine-cytosine permease (2.A.39) family.</text>
</comment>
<gene>
    <name evidence="10" type="ORF">K437DRAFT_261917</name>
</gene>
<dbReference type="PANTHER" id="PTHR31806:SF1">
    <property type="entry name" value="PURINE-CYTOSINE PERMEASE FCY2-RELATED"/>
    <property type="match status" value="1"/>
</dbReference>
<evidence type="ECO:0000256" key="1">
    <source>
        <dbReference type="ARBA" id="ARBA00004141"/>
    </source>
</evidence>
<feature type="transmembrane region" description="Helical" evidence="9">
    <location>
        <begin position="53"/>
        <end position="82"/>
    </location>
</feature>
<dbReference type="InterPro" id="IPR026030">
    <property type="entry name" value="Pur-cyt_permease_Fcy2/21/22"/>
</dbReference>
<dbReference type="EMBL" id="JMSN01000019">
    <property type="protein sequence ID" value="KDN50356.1"/>
    <property type="molecule type" value="Genomic_DNA"/>
</dbReference>
<protein>
    <submittedName>
        <fullName evidence="10">Uncharacterized protein</fullName>
    </submittedName>
</protein>
<evidence type="ECO:0000256" key="4">
    <source>
        <dbReference type="ARBA" id="ARBA00022692"/>
    </source>
</evidence>
<feature type="region of interest" description="Disordered" evidence="8">
    <location>
        <begin position="357"/>
        <end position="385"/>
    </location>
</feature>
<keyword evidence="3" id="KW-0813">Transport</keyword>
<feature type="region of interest" description="Disordered" evidence="8">
    <location>
        <begin position="471"/>
        <end position="681"/>
    </location>
</feature>
<dbReference type="Proteomes" id="UP000027361">
    <property type="component" value="Unassembled WGS sequence"/>
</dbReference>
<feature type="compositionally biased region" description="Polar residues" evidence="8">
    <location>
        <begin position="506"/>
        <end position="521"/>
    </location>
</feature>
<evidence type="ECO:0000313" key="11">
    <source>
        <dbReference type="Proteomes" id="UP000027361"/>
    </source>
</evidence>
<feature type="compositionally biased region" description="Low complexity" evidence="8">
    <location>
        <begin position="533"/>
        <end position="554"/>
    </location>
</feature>
<evidence type="ECO:0000313" key="10">
    <source>
        <dbReference type="EMBL" id="KDN50356.1"/>
    </source>
</evidence>
<dbReference type="GO" id="GO:0005886">
    <property type="term" value="C:plasma membrane"/>
    <property type="evidence" value="ECO:0007669"/>
    <property type="project" value="TreeGrafter"/>
</dbReference>
<comment type="subcellular location">
    <subcellularLocation>
        <location evidence="1">Membrane</location>
        <topology evidence="1">Multi-pass membrane protein</topology>
    </subcellularLocation>
</comment>
<dbReference type="STRING" id="1037660.A0A066W9H9"/>
<feature type="transmembrane region" description="Helical" evidence="9">
    <location>
        <begin position="135"/>
        <end position="154"/>
    </location>
</feature>
<keyword evidence="11" id="KW-1185">Reference proteome</keyword>
<dbReference type="InterPro" id="IPR001248">
    <property type="entry name" value="Pur-cyt_permease"/>
</dbReference>
<dbReference type="Pfam" id="PF02133">
    <property type="entry name" value="Transp_cyt_pur"/>
    <property type="match status" value="1"/>
</dbReference>
<keyword evidence="6 9" id="KW-0472">Membrane</keyword>
<feature type="transmembrane region" description="Helical" evidence="9">
    <location>
        <begin position="15"/>
        <end position="41"/>
    </location>
</feature>
<reference evidence="10 11" key="1">
    <citation type="submission" date="2014-05" db="EMBL/GenBank/DDBJ databases">
        <title>Draft genome sequence of a rare smut relative, Tilletiaria anomala UBC 951.</title>
        <authorList>
            <consortium name="DOE Joint Genome Institute"/>
            <person name="Toome M."/>
            <person name="Kuo A."/>
            <person name="Henrissat B."/>
            <person name="Lipzen A."/>
            <person name="Tritt A."/>
            <person name="Yoshinaga Y."/>
            <person name="Zane M."/>
            <person name="Barry K."/>
            <person name="Grigoriev I.V."/>
            <person name="Spatafora J.W."/>
            <person name="Aimea M.C."/>
        </authorList>
    </citation>
    <scope>NUCLEOTIDE SEQUENCE [LARGE SCALE GENOMIC DNA]</scope>
    <source>
        <strain evidence="10 11">UBC 951</strain>
    </source>
</reference>
<dbReference type="AlphaFoldDB" id="A0A066W9H9"/>
<feature type="compositionally biased region" description="Basic and acidic residues" evidence="8">
    <location>
        <begin position="523"/>
        <end position="532"/>
    </location>
</feature>
<feature type="compositionally biased region" description="Basic and acidic residues" evidence="8">
    <location>
        <begin position="657"/>
        <end position="667"/>
    </location>
</feature>
<dbReference type="GO" id="GO:0022857">
    <property type="term" value="F:transmembrane transporter activity"/>
    <property type="evidence" value="ECO:0007669"/>
    <property type="project" value="InterPro"/>
</dbReference>